<evidence type="ECO:0000256" key="9">
    <source>
        <dbReference type="ARBA" id="ARBA00023136"/>
    </source>
</evidence>
<dbReference type="Ensembl" id="ENSPKIT00000026884.1">
    <property type="protein sequence ID" value="ENSPKIP00000002928.1"/>
    <property type="gene ID" value="ENSPKIG00000020633.1"/>
</dbReference>
<dbReference type="GeneTree" id="ENSGT00390000015366"/>
<reference evidence="14" key="1">
    <citation type="submission" date="2025-08" db="UniProtKB">
        <authorList>
            <consortium name="Ensembl"/>
        </authorList>
    </citation>
    <scope>IDENTIFICATION</scope>
</reference>
<evidence type="ECO:0000256" key="7">
    <source>
        <dbReference type="ARBA" id="ARBA00022989"/>
    </source>
</evidence>
<dbReference type="InterPro" id="IPR019306">
    <property type="entry name" value="TMEM231"/>
</dbReference>
<comment type="similarity">
    <text evidence="2">Belongs to the TMEM231 family.</text>
</comment>
<reference evidence="14" key="2">
    <citation type="submission" date="2025-09" db="UniProtKB">
        <authorList>
            <consortium name="Ensembl"/>
        </authorList>
    </citation>
    <scope>IDENTIFICATION</scope>
</reference>
<keyword evidence="11" id="KW-0966">Cell projection</keyword>
<keyword evidence="7 13" id="KW-1133">Transmembrane helix</keyword>
<evidence type="ECO:0000256" key="10">
    <source>
        <dbReference type="ARBA" id="ARBA00023180"/>
    </source>
</evidence>
<organism evidence="14 15">
    <name type="scientific">Paramormyrops kingsleyae</name>
    <dbReference type="NCBI Taxonomy" id="1676925"/>
    <lineage>
        <taxon>Eukaryota</taxon>
        <taxon>Metazoa</taxon>
        <taxon>Chordata</taxon>
        <taxon>Craniata</taxon>
        <taxon>Vertebrata</taxon>
        <taxon>Euteleostomi</taxon>
        <taxon>Actinopterygii</taxon>
        <taxon>Neopterygii</taxon>
        <taxon>Teleostei</taxon>
        <taxon>Osteoglossocephala</taxon>
        <taxon>Osteoglossomorpha</taxon>
        <taxon>Osteoglossiformes</taxon>
        <taxon>Mormyridae</taxon>
        <taxon>Paramormyrops</taxon>
    </lineage>
</organism>
<keyword evidence="5 13" id="KW-0812">Transmembrane</keyword>
<dbReference type="AlphaFoldDB" id="A0A3B3Q9S8"/>
<comment type="function">
    <text evidence="12">Transmembrane component of the tectonic-like complex, a complex localized at the transition zone of primary cilia and acting as a barrier that prevents diffusion of transmembrane proteins between the cilia and plasma membranes. Required for ciliogenesis and sonic hedgehog/SHH signaling.</text>
</comment>
<dbReference type="GO" id="GO:0032880">
    <property type="term" value="P:regulation of protein localization"/>
    <property type="evidence" value="ECO:0007669"/>
    <property type="project" value="TreeGrafter"/>
</dbReference>
<dbReference type="STRING" id="1676925.ENSPKIP00000002928"/>
<evidence type="ECO:0000313" key="15">
    <source>
        <dbReference type="Proteomes" id="UP000261540"/>
    </source>
</evidence>
<keyword evidence="4" id="KW-1003">Cell membrane</keyword>
<dbReference type="Pfam" id="PF10149">
    <property type="entry name" value="TM231"/>
    <property type="match status" value="2"/>
</dbReference>
<keyword evidence="10" id="KW-0325">Glycoprotein</keyword>
<feature type="transmembrane region" description="Helical" evidence="13">
    <location>
        <begin position="23"/>
        <end position="43"/>
    </location>
</feature>
<proteinExistence type="inferred from homology"/>
<evidence type="ECO:0000256" key="13">
    <source>
        <dbReference type="SAM" id="Phobius"/>
    </source>
</evidence>
<evidence type="ECO:0000256" key="12">
    <source>
        <dbReference type="ARBA" id="ARBA00024803"/>
    </source>
</evidence>
<feature type="transmembrane region" description="Helical" evidence="13">
    <location>
        <begin position="222"/>
        <end position="241"/>
    </location>
</feature>
<name>A0A3B3Q9S8_9TELE</name>
<dbReference type="GO" id="GO:0060271">
    <property type="term" value="P:cilium assembly"/>
    <property type="evidence" value="ECO:0007669"/>
    <property type="project" value="TreeGrafter"/>
</dbReference>
<dbReference type="PANTHER" id="PTHR14605">
    <property type="entry name" value="CHST5 PROTEIN"/>
    <property type="match status" value="1"/>
</dbReference>
<evidence type="ECO:0000256" key="4">
    <source>
        <dbReference type="ARBA" id="ARBA00022475"/>
    </source>
</evidence>
<dbReference type="PANTHER" id="PTHR14605:SF1">
    <property type="entry name" value="TRANSMEMBRANE PROTEIN 231"/>
    <property type="match status" value="1"/>
</dbReference>
<keyword evidence="6" id="KW-0970">Cilium biogenesis/degradation</keyword>
<evidence type="ECO:0000256" key="11">
    <source>
        <dbReference type="ARBA" id="ARBA00023273"/>
    </source>
</evidence>
<dbReference type="Proteomes" id="UP000261540">
    <property type="component" value="Unplaced"/>
</dbReference>
<evidence type="ECO:0000256" key="3">
    <source>
        <dbReference type="ARBA" id="ARBA00015087"/>
    </source>
</evidence>
<evidence type="ECO:0000256" key="6">
    <source>
        <dbReference type="ARBA" id="ARBA00022794"/>
    </source>
</evidence>
<accession>A0A3B3Q9S8</accession>
<keyword evidence="8" id="KW-0969">Cilium</keyword>
<evidence type="ECO:0000313" key="14">
    <source>
        <dbReference type="Ensembl" id="ENSPKIP00000002928.1"/>
    </source>
</evidence>
<keyword evidence="9 13" id="KW-0472">Membrane</keyword>
<protein>
    <recommendedName>
        <fullName evidence="3">Transmembrane protein 231</fullName>
    </recommendedName>
</protein>
<evidence type="ECO:0000256" key="5">
    <source>
        <dbReference type="ARBA" id="ARBA00022692"/>
    </source>
</evidence>
<comment type="subcellular location">
    <subcellularLocation>
        <location evidence="1">Cell projection</location>
        <location evidence="1">Cilium membrane</location>
        <topology evidence="1">Multi-pass membrane protein</topology>
    </subcellularLocation>
</comment>
<keyword evidence="15" id="KW-1185">Reference proteome</keyword>
<dbReference type="GO" id="GO:0060170">
    <property type="term" value="C:ciliary membrane"/>
    <property type="evidence" value="ECO:0007669"/>
    <property type="project" value="UniProtKB-SubCell"/>
</dbReference>
<evidence type="ECO:0000256" key="1">
    <source>
        <dbReference type="ARBA" id="ARBA00004272"/>
    </source>
</evidence>
<evidence type="ECO:0000256" key="8">
    <source>
        <dbReference type="ARBA" id="ARBA00023069"/>
    </source>
</evidence>
<evidence type="ECO:0000256" key="2">
    <source>
        <dbReference type="ARBA" id="ARBA00009082"/>
    </source>
</evidence>
<dbReference type="GO" id="GO:0035869">
    <property type="term" value="C:ciliary transition zone"/>
    <property type="evidence" value="ECO:0007669"/>
    <property type="project" value="TreeGrafter"/>
</dbReference>
<sequence length="267" mass="30787">MAVYEVYSHPALLRYKTSICTKATLFLIVVLCLTYISPLLVAYRSQGFWLKRSTYEEQPSVRFQYQMLLIAATSTSGDYVAWSTFPNFNILQGNNLRVPSVSAREEDQNQDGKLDRLILQLDLPLKPVEQIYSIQMLLTFSYQLFVSIISEKSPFASTYNLADIMEAYQERNVTTFLSSPAPVWTIGRASAAPFKLKAVIRYPVEIIRYPLRGTTLPGFWEMVKFAWIQYVSVLLIFLWVFQRVQTFVFQNQVVPTVPVPPLKQHWA</sequence>